<evidence type="ECO:0000313" key="2">
    <source>
        <dbReference type="Proteomes" id="UP001165297"/>
    </source>
</evidence>
<name>A0ABS8A6L3_9BACT</name>
<accession>A0ABS8A6L3</accession>
<keyword evidence="2" id="KW-1185">Reference proteome</keyword>
<comment type="caution">
    <text evidence="1">The sequence shown here is derived from an EMBL/GenBank/DDBJ whole genome shotgun (WGS) entry which is preliminary data.</text>
</comment>
<dbReference type="RefSeq" id="WP_226181650.1">
    <property type="nucleotide sequence ID" value="NZ_JAJADQ010000001.1"/>
</dbReference>
<dbReference type="EMBL" id="JAJADQ010000001">
    <property type="protein sequence ID" value="MCB2376037.1"/>
    <property type="molecule type" value="Genomic_DNA"/>
</dbReference>
<reference evidence="1" key="1">
    <citation type="submission" date="2021-10" db="EMBL/GenBank/DDBJ databases">
        <authorList>
            <person name="Dean J.D."/>
            <person name="Kim M.K."/>
            <person name="Newey C.N."/>
            <person name="Stoker T.S."/>
            <person name="Thompson D.W."/>
            <person name="Grose J.H."/>
        </authorList>
    </citation>
    <scope>NUCLEOTIDE SEQUENCE</scope>
    <source>
        <strain evidence="1">BT635</strain>
    </source>
</reference>
<protein>
    <submittedName>
        <fullName evidence="1">Uncharacterized protein</fullName>
    </submittedName>
</protein>
<sequence length="50" mass="5116">MLELIAIALLQLASFTNAPEANDTRANTDKTVIVATPSEAEQGGGGWGGD</sequence>
<evidence type="ECO:0000313" key="1">
    <source>
        <dbReference type="EMBL" id="MCB2376037.1"/>
    </source>
</evidence>
<proteinExistence type="predicted"/>
<dbReference type="Proteomes" id="UP001165297">
    <property type="component" value="Unassembled WGS sequence"/>
</dbReference>
<gene>
    <name evidence="1" type="ORF">LGH70_00475</name>
</gene>
<organism evidence="1 2">
    <name type="scientific">Hymenobacter nitidus</name>
    <dbReference type="NCBI Taxonomy" id="2880929"/>
    <lineage>
        <taxon>Bacteria</taxon>
        <taxon>Pseudomonadati</taxon>
        <taxon>Bacteroidota</taxon>
        <taxon>Cytophagia</taxon>
        <taxon>Cytophagales</taxon>
        <taxon>Hymenobacteraceae</taxon>
        <taxon>Hymenobacter</taxon>
    </lineage>
</organism>